<dbReference type="InterPro" id="IPR029044">
    <property type="entry name" value="Nucleotide-diphossugar_trans"/>
</dbReference>
<dbReference type="HOGENOM" id="CLU_049943_0_0_1"/>
<dbReference type="Gene3D" id="3.90.550.10">
    <property type="entry name" value="Spore Coat Polysaccharide Biosynthesis Protein SpsA, Chain A"/>
    <property type="match status" value="1"/>
</dbReference>
<dbReference type="InterPro" id="IPR050587">
    <property type="entry name" value="GNT1/Glycosyltrans_8"/>
</dbReference>
<dbReference type="EMBL" id="KN833692">
    <property type="protein sequence ID" value="KIK28435.1"/>
    <property type="molecule type" value="Genomic_DNA"/>
</dbReference>
<dbReference type="STRING" id="765257.A0A0C9YU06"/>
<dbReference type="AlphaFoldDB" id="A0A0C9YU06"/>
<keyword evidence="1" id="KW-0808">Transferase</keyword>
<gene>
    <name evidence="1" type="ORF">PISMIDRAFT_91096</name>
</gene>
<reference evidence="2" key="2">
    <citation type="submission" date="2015-01" db="EMBL/GenBank/DDBJ databases">
        <title>Evolutionary Origins and Diversification of the Mycorrhizal Mutualists.</title>
        <authorList>
            <consortium name="DOE Joint Genome Institute"/>
            <consortium name="Mycorrhizal Genomics Consortium"/>
            <person name="Kohler A."/>
            <person name="Kuo A."/>
            <person name="Nagy L.G."/>
            <person name="Floudas D."/>
            <person name="Copeland A."/>
            <person name="Barry K.W."/>
            <person name="Cichocki N."/>
            <person name="Veneault-Fourrey C."/>
            <person name="LaButti K."/>
            <person name="Lindquist E.A."/>
            <person name="Lipzen A."/>
            <person name="Lundell T."/>
            <person name="Morin E."/>
            <person name="Murat C."/>
            <person name="Riley R."/>
            <person name="Ohm R."/>
            <person name="Sun H."/>
            <person name="Tunlid A."/>
            <person name="Henrissat B."/>
            <person name="Grigoriev I.V."/>
            <person name="Hibbett D.S."/>
            <person name="Martin F."/>
        </authorList>
    </citation>
    <scope>NUCLEOTIDE SEQUENCE [LARGE SCALE GENOMIC DNA]</scope>
    <source>
        <strain evidence="2">441</strain>
    </source>
</reference>
<dbReference type="Proteomes" id="UP000054018">
    <property type="component" value="Unassembled WGS sequence"/>
</dbReference>
<dbReference type="CDD" id="cd02537">
    <property type="entry name" value="GT8_Glycogenin"/>
    <property type="match status" value="1"/>
</dbReference>
<keyword evidence="2" id="KW-1185">Reference proteome</keyword>
<dbReference type="InterPro" id="IPR002495">
    <property type="entry name" value="Glyco_trans_8"/>
</dbReference>
<accession>A0A0C9YU06</accession>
<name>A0A0C9YU06_9AGAM</name>
<protein>
    <submittedName>
        <fullName evidence="1">Glycosyltransferase family 8 protein</fullName>
    </submittedName>
</protein>
<dbReference type="Pfam" id="PF01501">
    <property type="entry name" value="Glyco_transf_8"/>
    <property type="match status" value="1"/>
</dbReference>
<dbReference type="PANTHER" id="PTHR11183">
    <property type="entry name" value="GLYCOGENIN SUBFAMILY MEMBER"/>
    <property type="match status" value="1"/>
</dbReference>
<dbReference type="SUPFAM" id="SSF53448">
    <property type="entry name" value="Nucleotide-diphospho-sugar transferases"/>
    <property type="match status" value="1"/>
</dbReference>
<evidence type="ECO:0000313" key="1">
    <source>
        <dbReference type="EMBL" id="KIK28435.1"/>
    </source>
</evidence>
<proteinExistence type="predicted"/>
<sequence length="310" mass="35649">MSWDHQAAYVTLLTKSSYLPGVLVLDYTLRLVGSCYPLVVMVTASLPQECRNVLTGRGIRLRDIANLEPPEGIHSLAHHDTRFRDTWTKLRVFELVEFKRVVLLDADMIVMRNMDELFDVELAADTIAATHVCACNPRKLPHYPPDWIPANCAYTPLVHPSGLTSPTKITDNSPRPHTQLNSGLVVLRPSLELARAVYNHLNTSPFVSSWSFPDQDLLADFFRGRWEPLPWNYNALKTLMIIHEPLWRDEEIKCLHYILADKPWHARISRDGKGEYDKCNQWWWDRFEEMAAEMQENGDDCELVLANVAK</sequence>
<organism evidence="1 2">
    <name type="scientific">Pisolithus microcarpus 441</name>
    <dbReference type="NCBI Taxonomy" id="765257"/>
    <lineage>
        <taxon>Eukaryota</taxon>
        <taxon>Fungi</taxon>
        <taxon>Dikarya</taxon>
        <taxon>Basidiomycota</taxon>
        <taxon>Agaricomycotina</taxon>
        <taxon>Agaricomycetes</taxon>
        <taxon>Agaricomycetidae</taxon>
        <taxon>Boletales</taxon>
        <taxon>Sclerodermatineae</taxon>
        <taxon>Pisolithaceae</taxon>
        <taxon>Pisolithus</taxon>
    </lineage>
</organism>
<reference evidence="1 2" key="1">
    <citation type="submission" date="2014-04" db="EMBL/GenBank/DDBJ databases">
        <authorList>
            <consortium name="DOE Joint Genome Institute"/>
            <person name="Kuo A."/>
            <person name="Kohler A."/>
            <person name="Costa M.D."/>
            <person name="Nagy L.G."/>
            <person name="Floudas D."/>
            <person name="Copeland A."/>
            <person name="Barry K.W."/>
            <person name="Cichocki N."/>
            <person name="Veneault-Fourrey C."/>
            <person name="LaButti K."/>
            <person name="Lindquist E.A."/>
            <person name="Lipzen A."/>
            <person name="Lundell T."/>
            <person name="Morin E."/>
            <person name="Murat C."/>
            <person name="Sun H."/>
            <person name="Tunlid A."/>
            <person name="Henrissat B."/>
            <person name="Grigoriev I.V."/>
            <person name="Hibbett D.S."/>
            <person name="Martin F."/>
            <person name="Nordberg H.P."/>
            <person name="Cantor M.N."/>
            <person name="Hua S.X."/>
        </authorList>
    </citation>
    <scope>NUCLEOTIDE SEQUENCE [LARGE SCALE GENOMIC DNA]</scope>
    <source>
        <strain evidence="1 2">441</strain>
    </source>
</reference>
<evidence type="ECO:0000313" key="2">
    <source>
        <dbReference type="Proteomes" id="UP000054018"/>
    </source>
</evidence>
<dbReference type="GO" id="GO:0016757">
    <property type="term" value="F:glycosyltransferase activity"/>
    <property type="evidence" value="ECO:0007669"/>
    <property type="project" value="InterPro"/>
</dbReference>
<dbReference type="OrthoDB" id="2014201at2759"/>